<organism evidence="2 3">
    <name type="scientific">Acidipila rosea</name>
    <dbReference type="NCBI Taxonomy" id="768535"/>
    <lineage>
        <taxon>Bacteria</taxon>
        <taxon>Pseudomonadati</taxon>
        <taxon>Acidobacteriota</taxon>
        <taxon>Terriglobia</taxon>
        <taxon>Terriglobales</taxon>
        <taxon>Acidobacteriaceae</taxon>
        <taxon>Acidipila</taxon>
    </lineage>
</organism>
<proteinExistence type="predicted"/>
<name>A0A4R1LDK1_9BACT</name>
<keyword evidence="3" id="KW-1185">Reference proteome</keyword>
<feature type="domain" description="Glycosyltransferase 2-like" evidence="1">
    <location>
        <begin position="5"/>
        <end position="122"/>
    </location>
</feature>
<dbReference type="InterPro" id="IPR001173">
    <property type="entry name" value="Glyco_trans_2-like"/>
</dbReference>
<reference evidence="2 3" key="1">
    <citation type="submission" date="2019-03" db="EMBL/GenBank/DDBJ databases">
        <title>Genomic Encyclopedia of Type Strains, Phase IV (KMG-IV): sequencing the most valuable type-strain genomes for metagenomic binning, comparative biology and taxonomic classification.</title>
        <authorList>
            <person name="Goeker M."/>
        </authorList>
    </citation>
    <scope>NUCLEOTIDE SEQUENCE [LARGE SCALE GENOMIC DNA]</scope>
    <source>
        <strain evidence="2 3">DSM 103428</strain>
    </source>
</reference>
<keyword evidence="2" id="KW-0808">Transferase</keyword>
<accession>A0A4R1LDK1</accession>
<evidence type="ECO:0000313" key="2">
    <source>
        <dbReference type="EMBL" id="TCK75807.1"/>
    </source>
</evidence>
<dbReference type="GO" id="GO:0016758">
    <property type="term" value="F:hexosyltransferase activity"/>
    <property type="evidence" value="ECO:0007669"/>
    <property type="project" value="UniProtKB-ARBA"/>
</dbReference>
<dbReference type="Proteomes" id="UP000295210">
    <property type="component" value="Unassembled WGS sequence"/>
</dbReference>
<sequence length="291" mass="32316">MPRFSLIVATKGRTDELERLLQSLAHQDGYKDFELIVVDQNPDDRLVPVLSRFSQDINCSHLRCGPGVSKARNMGLSACRGELIAFPDDDCWYPPETLKNIDSWFTGNPGYGILSVTVRDEDGVKSANKWKAESCDLAPINIFRTSATYTFFVRSSDWKRRVFFDETLGPASGTLFGSGEDTDFVLSLMSKGVRGRFTSVWHVGHPRRDMFSGHIKRERALSYGMGMGRVLRKHSLLMLGGALFGFDLFRTFKGLLTGRANAGILCWAHGQGILRGYLAKAPRPSAAVQAA</sequence>
<dbReference type="AlphaFoldDB" id="A0A4R1LDK1"/>
<comment type="caution">
    <text evidence="2">The sequence shown here is derived from an EMBL/GenBank/DDBJ whole genome shotgun (WGS) entry which is preliminary data.</text>
</comment>
<dbReference type="Pfam" id="PF00535">
    <property type="entry name" value="Glycos_transf_2"/>
    <property type="match status" value="1"/>
</dbReference>
<gene>
    <name evidence="2" type="ORF">C7378_0800</name>
</gene>
<dbReference type="SUPFAM" id="SSF53448">
    <property type="entry name" value="Nucleotide-diphospho-sugar transferases"/>
    <property type="match status" value="1"/>
</dbReference>
<dbReference type="CDD" id="cd00761">
    <property type="entry name" value="Glyco_tranf_GTA_type"/>
    <property type="match status" value="1"/>
</dbReference>
<dbReference type="OrthoDB" id="153025at2"/>
<dbReference type="InterPro" id="IPR029044">
    <property type="entry name" value="Nucleotide-diphossugar_trans"/>
</dbReference>
<dbReference type="RefSeq" id="WP_131991964.1">
    <property type="nucleotide sequence ID" value="NZ_SMGK01000001.1"/>
</dbReference>
<dbReference type="EMBL" id="SMGK01000001">
    <property type="protein sequence ID" value="TCK75807.1"/>
    <property type="molecule type" value="Genomic_DNA"/>
</dbReference>
<dbReference type="PANTHER" id="PTHR22916">
    <property type="entry name" value="GLYCOSYLTRANSFERASE"/>
    <property type="match status" value="1"/>
</dbReference>
<protein>
    <submittedName>
        <fullName evidence="2">Glycosyltransferase involved in cell wall biosynthesis</fullName>
    </submittedName>
</protein>
<evidence type="ECO:0000259" key="1">
    <source>
        <dbReference type="Pfam" id="PF00535"/>
    </source>
</evidence>
<dbReference type="Gene3D" id="3.90.550.10">
    <property type="entry name" value="Spore Coat Polysaccharide Biosynthesis Protein SpsA, Chain A"/>
    <property type="match status" value="1"/>
</dbReference>
<evidence type="ECO:0000313" key="3">
    <source>
        <dbReference type="Proteomes" id="UP000295210"/>
    </source>
</evidence>